<dbReference type="EMBL" id="CP034159">
    <property type="protein sequence ID" value="AZI34144.1"/>
    <property type="molecule type" value="Genomic_DNA"/>
</dbReference>
<dbReference type="GO" id="GO:0016758">
    <property type="term" value="F:hexosyltransferase activity"/>
    <property type="evidence" value="ECO:0007669"/>
    <property type="project" value="UniProtKB-ARBA"/>
</dbReference>
<dbReference type="InterPro" id="IPR029044">
    <property type="entry name" value="Nucleotide-diphossugar_trans"/>
</dbReference>
<protein>
    <submittedName>
        <fullName evidence="2">Glycosyltransferase family 2 protein</fullName>
    </submittedName>
</protein>
<sequence>MYLNMITIFTPTYNRAHLLHNLYNSLCIQTEKNFEWLIIDDGSSDNTQEVVQNFIDENRITIRYQKQENQGKHIAINNGVALARCELFFIVDSDDVLPNDSLEKIIEKYQLIKNNKDIVGIAGRRGYITGGYIGTNKKYSDIITTSLNFRFNHRIEGDMAEVFRTEILRKFPFPFFEGEKFCPEALIWQKIDQFYKMLWFSDIIYRGEYIEGGLSANIFKVRKNSPKASCLYYSELSKYNISYFQKIKAVANYWRFSIYDDIPFREKLKKVSIVKTIISLPLITLLLSKDGLRL</sequence>
<dbReference type="PANTHER" id="PTHR22916:SF3">
    <property type="entry name" value="UDP-GLCNAC:BETAGAL BETA-1,3-N-ACETYLGLUCOSAMINYLTRANSFERASE-LIKE PROTEIN 1"/>
    <property type="match status" value="1"/>
</dbReference>
<evidence type="ECO:0000259" key="1">
    <source>
        <dbReference type="Pfam" id="PF00535"/>
    </source>
</evidence>
<dbReference type="PANTHER" id="PTHR22916">
    <property type="entry name" value="GLYCOSYLTRANSFERASE"/>
    <property type="match status" value="1"/>
</dbReference>
<accession>A0A3G8XV93</accession>
<dbReference type="Gene3D" id="3.90.550.10">
    <property type="entry name" value="Spore Coat Polysaccharide Biosynthesis Protein SpsA, Chain A"/>
    <property type="match status" value="1"/>
</dbReference>
<keyword evidence="3" id="KW-1185">Reference proteome</keyword>
<proteinExistence type="predicted"/>
<dbReference type="AlphaFoldDB" id="A0A3G8XV93"/>
<reference evidence="3" key="1">
    <citation type="submission" date="2018-11" db="EMBL/GenBank/DDBJ databases">
        <title>Proposal to divide the Flavobacteriaceae and reorganize its genera based on Amino Acid Identity values calculated from whole genome sequences.</title>
        <authorList>
            <person name="Nicholson A.C."/>
            <person name="Gulvik C.A."/>
            <person name="Whitney A.M."/>
            <person name="Humrighouse B.W."/>
            <person name="Bell M."/>
            <person name="Holmes B."/>
            <person name="Steigerwalt A.G."/>
            <person name="Villarma A."/>
            <person name="Sheth M."/>
            <person name="Batra D."/>
            <person name="Pryor J."/>
            <person name="Bernardet J.-F."/>
            <person name="Hugo C."/>
            <person name="Kampfer P."/>
            <person name="Newman J.D."/>
            <person name="McQuiston J.R."/>
        </authorList>
    </citation>
    <scope>NUCLEOTIDE SEQUENCE [LARGE SCALE GENOMIC DNA]</scope>
    <source>
        <strain evidence="3">G0081</strain>
    </source>
</reference>
<evidence type="ECO:0000313" key="2">
    <source>
        <dbReference type="EMBL" id="AZI34144.1"/>
    </source>
</evidence>
<name>A0A3G8XV93_9FLAO</name>
<organism evidence="2 3">
    <name type="scientific">Kaistella carnis</name>
    <dbReference type="NCBI Taxonomy" id="1241979"/>
    <lineage>
        <taxon>Bacteria</taxon>
        <taxon>Pseudomonadati</taxon>
        <taxon>Bacteroidota</taxon>
        <taxon>Flavobacteriia</taxon>
        <taxon>Flavobacteriales</taxon>
        <taxon>Weeksellaceae</taxon>
        <taxon>Chryseobacterium group</taxon>
        <taxon>Kaistella</taxon>
    </lineage>
</organism>
<dbReference type="SUPFAM" id="SSF53448">
    <property type="entry name" value="Nucleotide-diphospho-sugar transferases"/>
    <property type="match status" value="1"/>
</dbReference>
<feature type="domain" description="Glycosyltransferase 2-like" evidence="1">
    <location>
        <begin position="7"/>
        <end position="138"/>
    </location>
</feature>
<dbReference type="Proteomes" id="UP000270185">
    <property type="component" value="Chromosome"/>
</dbReference>
<evidence type="ECO:0000313" key="3">
    <source>
        <dbReference type="Proteomes" id="UP000270185"/>
    </source>
</evidence>
<dbReference type="InterPro" id="IPR001173">
    <property type="entry name" value="Glyco_trans_2-like"/>
</dbReference>
<dbReference type="KEGG" id="ccas:EIB73_13600"/>
<dbReference type="Pfam" id="PF00535">
    <property type="entry name" value="Glycos_transf_2"/>
    <property type="match status" value="1"/>
</dbReference>
<gene>
    <name evidence="2" type="ORF">EIB73_13600</name>
</gene>
<dbReference type="OrthoDB" id="9810303at2"/>
<dbReference type="CDD" id="cd00761">
    <property type="entry name" value="Glyco_tranf_GTA_type"/>
    <property type="match status" value="1"/>
</dbReference>
<keyword evidence="2" id="KW-0808">Transferase</keyword>